<feature type="binding site" evidence="6">
    <location>
        <position position="196"/>
    </location>
    <ligand>
        <name>Zn(2+)</name>
        <dbReference type="ChEBI" id="CHEBI:29105"/>
    </ligand>
</feature>
<keyword evidence="4 6" id="KW-0862">Zinc</keyword>
<evidence type="ECO:0000313" key="9">
    <source>
        <dbReference type="Proteomes" id="UP001153069"/>
    </source>
</evidence>
<dbReference type="AlphaFoldDB" id="A0A9N8E0A6"/>
<feature type="active site" description="Proton acceptor" evidence="6">
    <location>
        <position position="147"/>
    </location>
</feature>
<organism evidence="8 9">
    <name type="scientific">Seminavis robusta</name>
    <dbReference type="NCBI Taxonomy" id="568900"/>
    <lineage>
        <taxon>Eukaryota</taxon>
        <taxon>Sar</taxon>
        <taxon>Stramenopiles</taxon>
        <taxon>Ochrophyta</taxon>
        <taxon>Bacillariophyta</taxon>
        <taxon>Bacillariophyceae</taxon>
        <taxon>Bacillariophycidae</taxon>
        <taxon>Naviculales</taxon>
        <taxon>Naviculaceae</taxon>
        <taxon>Seminavis</taxon>
    </lineage>
</organism>
<dbReference type="Gene3D" id="3.30.1600.10">
    <property type="entry name" value="SIR2/SIRT2 'Small Domain"/>
    <property type="match status" value="1"/>
</dbReference>
<dbReference type="GO" id="GO:0046872">
    <property type="term" value="F:metal ion binding"/>
    <property type="evidence" value="ECO:0007669"/>
    <property type="project" value="UniProtKB-KW"/>
</dbReference>
<evidence type="ECO:0000259" key="7">
    <source>
        <dbReference type="PROSITE" id="PS50305"/>
    </source>
</evidence>
<evidence type="ECO:0000256" key="6">
    <source>
        <dbReference type="PROSITE-ProRule" id="PRU00236"/>
    </source>
</evidence>
<protein>
    <submittedName>
        <fullName evidence="8">Dependent histone deacetylase SIR2</fullName>
    </submittedName>
</protein>
<accession>A0A9N8E0A6</accession>
<dbReference type="GO" id="GO:0070403">
    <property type="term" value="F:NAD+ binding"/>
    <property type="evidence" value="ECO:0007669"/>
    <property type="project" value="InterPro"/>
</dbReference>
<feature type="binding site" evidence="6">
    <location>
        <position position="193"/>
    </location>
    <ligand>
        <name>Zn(2+)</name>
        <dbReference type="ChEBI" id="CHEBI:29105"/>
    </ligand>
</feature>
<dbReference type="InterPro" id="IPR026591">
    <property type="entry name" value="Sirtuin_cat_small_dom_sf"/>
</dbReference>
<dbReference type="GO" id="GO:0005634">
    <property type="term" value="C:nucleus"/>
    <property type="evidence" value="ECO:0007669"/>
    <property type="project" value="TreeGrafter"/>
</dbReference>
<dbReference type="Gene3D" id="3.40.50.1220">
    <property type="entry name" value="TPP-binding domain"/>
    <property type="match status" value="1"/>
</dbReference>
<reference evidence="8" key="1">
    <citation type="submission" date="2020-06" db="EMBL/GenBank/DDBJ databases">
        <authorList>
            <consortium name="Plant Systems Biology data submission"/>
        </authorList>
    </citation>
    <scope>NUCLEOTIDE SEQUENCE</scope>
    <source>
        <strain evidence="8">D6</strain>
    </source>
</reference>
<evidence type="ECO:0000313" key="8">
    <source>
        <dbReference type="EMBL" id="CAB9512163.1"/>
    </source>
</evidence>
<feature type="binding site" evidence="6">
    <location>
        <position position="158"/>
    </location>
    <ligand>
        <name>Zn(2+)</name>
        <dbReference type="ChEBI" id="CHEBI:29105"/>
    </ligand>
</feature>
<gene>
    <name evidence="8" type="ORF">SEMRO_521_G159500.1</name>
</gene>
<evidence type="ECO:0000256" key="2">
    <source>
        <dbReference type="ARBA" id="ARBA00022679"/>
    </source>
</evidence>
<dbReference type="PROSITE" id="PS50305">
    <property type="entry name" value="SIRTUIN"/>
    <property type="match status" value="1"/>
</dbReference>
<dbReference type="SUPFAM" id="SSF52467">
    <property type="entry name" value="DHS-like NAD/FAD-binding domain"/>
    <property type="match status" value="1"/>
</dbReference>
<evidence type="ECO:0000256" key="5">
    <source>
        <dbReference type="ARBA" id="ARBA00023027"/>
    </source>
</evidence>
<evidence type="ECO:0000256" key="1">
    <source>
        <dbReference type="ARBA" id="ARBA00001947"/>
    </source>
</evidence>
<comment type="cofactor">
    <cofactor evidence="1">
        <name>Zn(2+)</name>
        <dbReference type="ChEBI" id="CHEBI:29105"/>
    </cofactor>
</comment>
<dbReference type="GO" id="GO:0017136">
    <property type="term" value="F:histone deacetylase activity, NAD-dependent"/>
    <property type="evidence" value="ECO:0007669"/>
    <property type="project" value="TreeGrafter"/>
</dbReference>
<dbReference type="InterPro" id="IPR026590">
    <property type="entry name" value="Ssirtuin_cat_dom"/>
</dbReference>
<proteinExistence type="predicted"/>
<dbReference type="EMBL" id="CAICTM010000520">
    <property type="protein sequence ID" value="CAB9512163.1"/>
    <property type="molecule type" value="Genomic_DNA"/>
</dbReference>
<sequence>MRVAPVDIAGLAKLILSPECKSIAVLTGAGVSVASGIPDFRSPGGMYDTLCPDLITATPAQRNAMKHEPMAVVTWEMFEQNSFPYMEVRRPFILGTKNHQWKATIAHRFFELLHVKTNKLTRIFTQNIDGLDHQCKKIPTEKIVNVHGSISSASCEGCGTKMDFVKFCEAVETNIKDIYNPESGPKESTPILCGNCKKPLVKPTTVLFGRSLPSQFFERVQEDLPNLDLLIVAGTSLVVSPANSLCYSVPQSTVRVIVNQEPVGEELGIDYSPESTHDFFAQGKCDDVFLELIIALGWLDDLNVKDLPPSSAKLVQENTAN</sequence>
<keyword evidence="3 6" id="KW-0479">Metal-binding</keyword>
<keyword evidence="5" id="KW-0520">NAD</keyword>
<dbReference type="OrthoDB" id="420264at2759"/>
<dbReference type="PANTHER" id="PTHR11085">
    <property type="entry name" value="NAD-DEPENDENT PROTEIN DEACYLASE SIRTUIN-5, MITOCHONDRIAL-RELATED"/>
    <property type="match status" value="1"/>
</dbReference>
<dbReference type="Proteomes" id="UP001153069">
    <property type="component" value="Unassembled WGS sequence"/>
</dbReference>
<keyword evidence="2" id="KW-0808">Transferase</keyword>
<keyword evidence="9" id="KW-1185">Reference proteome</keyword>
<dbReference type="PANTHER" id="PTHR11085:SF6">
    <property type="entry name" value="NAD-DEPENDENT PROTEIN DEACETYLASE SIRTUIN-2"/>
    <property type="match status" value="1"/>
</dbReference>
<dbReference type="InterPro" id="IPR029035">
    <property type="entry name" value="DHS-like_NAD/FAD-binding_dom"/>
</dbReference>
<evidence type="ECO:0000256" key="3">
    <source>
        <dbReference type="ARBA" id="ARBA00022723"/>
    </source>
</evidence>
<dbReference type="InterPro" id="IPR050134">
    <property type="entry name" value="NAD-dep_sirtuin_deacylases"/>
</dbReference>
<dbReference type="InterPro" id="IPR003000">
    <property type="entry name" value="Sirtuin"/>
</dbReference>
<name>A0A9N8E0A6_9STRA</name>
<dbReference type="Pfam" id="PF02146">
    <property type="entry name" value="SIR2"/>
    <property type="match status" value="1"/>
</dbReference>
<feature type="domain" description="Deacetylase sirtuin-type" evidence="7">
    <location>
        <begin position="1"/>
        <end position="299"/>
    </location>
</feature>
<comment type="caution">
    <text evidence="8">The sequence shown here is derived from an EMBL/GenBank/DDBJ whole genome shotgun (WGS) entry which is preliminary data.</text>
</comment>
<evidence type="ECO:0000256" key="4">
    <source>
        <dbReference type="ARBA" id="ARBA00022833"/>
    </source>
</evidence>
<feature type="binding site" evidence="6">
    <location>
        <position position="155"/>
    </location>
    <ligand>
        <name>Zn(2+)</name>
        <dbReference type="ChEBI" id="CHEBI:29105"/>
    </ligand>
</feature>